<protein>
    <submittedName>
        <fullName evidence="1">Uncharacterized protein</fullName>
    </submittedName>
</protein>
<dbReference type="EMBL" id="NMQI01000432">
    <property type="protein sequence ID" value="PMB41240.1"/>
    <property type="molecule type" value="Genomic_DNA"/>
</dbReference>
<proteinExistence type="predicted"/>
<accession>A0A2N6M3A2</accession>
<organism evidence="1 2">
    <name type="scientific">Fischerella thermalis CCMEE 5330</name>
    <dbReference type="NCBI Taxonomy" id="2019670"/>
    <lineage>
        <taxon>Bacteria</taxon>
        <taxon>Bacillati</taxon>
        <taxon>Cyanobacteriota</taxon>
        <taxon>Cyanophyceae</taxon>
        <taxon>Nostocales</taxon>
        <taxon>Hapalosiphonaceae</taxon>
        <taxon>Fischerella</taxon>
    </lineage>
</organism>
<gene>
    <name evidence="1" type="ORF">CEN41_17500</name>
</gene>
<evidence type="ECO:0000313" key="1">
    <source>
        <dbReference type="EMBL" id="PMB41240.1"/>
    </source>
</evidence>
<evidence type="ECO:0000313" key="2">
    <source>
        <dbReference type="Proteomes" id="UP000234966"/>
    </source>
</evidence>
<comment type="caution">
    <text evidence="1">The sequence shown here is derived from an EMBL/GenBank/DDBJ whole genome shotgun (WGS) entry which is preliminary data.</text>
</comment>
<dbReference type="Proteomes" id="UP000234966">
    <property type="component" value="Unassembled WGS sequence"/>
</dbReference>
<dbReference type="AlphaFoldDB" id="A0A2N6M3A2"/>
<sequence length="62" mass="7362">MWLPNKQEDLYQDFCEILSLQARNFLILTKVFLLRHFNIKSKVDLLAISTDSSISTYEYAYL</sequence>
<name>A0A2N6M3A2_9CYAN</name>
<reference evidence="1 2" key="1">
    <citation type="submission" date="2017-07" db="EMBL/GenBank/DDBJ databases">
        <title>Genomes of Fischerella (Mastigocladus) sp. strains.</title>
        <authorList>
            <person name="Miller S.R."/>
        </authorList>
    </citation>
    <scope>NUCLEOTIDE SEQUENCE [LARGE SCALE GENOMIC DNA]</scope>
    <source>
        <strain evidence="1 2">CCMEE 5330</strain>
    </source>
</reference>